<accession>A0A4P9W547</accession>
<evidence type="ECO:0000313" key="2">
    <source>
        <dbReference type="EMBL" id="RKO85236.1"/>
    </source>
</evidence>
<dbReference type="AlphaFoldDB" id="A0A4P9W547"/>
<evidence type="ECO:0000313" key="3">
    <source>
        <dbReference type="Proteomes" id="UP000269721"/>
    </source>
</evidence>
<feature type="transmembrane region" description="Helical" evidence="1">
    <location>
        <begin position="109"/>
        <end position="130"/>
    </location>
</feature>
<reference evidence="3" key="1">
    <citation type="journal article" date="2018" name="Nat. Microbiol.">
        <title>Leveraging single-cell genomics to expand the fungal tree of life.</title>
        <authorList>
            <person name="Ahrendt S.R."/>
            <person name="Quandt C.A."/>
            <person name="Ciobanu D."/>
            <person name="Clum A."/>
            <person name="Salamov A."/>
            <person name="Andreopoulos B."/>
            <person name="Cheng J.F."/>
            <person name="Woyke T."/>
            <person name="Pelin A."/>
            <person name="Henrissat B."/>
            <person name="Reynolds N.K."/>
            <person name="Benny G.L."/>
            <person name="Smith M.E."/>
            <person name="James T.Y."/>
            <person name="Grigoriev I.V."/>
        </authorList>
    </citation>
    <scope>NUCLEOTIDE SEQUENCE [LARGE SCALE GENOMIC DNA]</scope>
</reference>
<evidence type="ECO:0000256" key="1">
    <source>
        <dbReference type="SAM" id="Phobius"/>
    </source>
</evidence>
<organism evidence="2 3">
    <name type="scientific">Blyttiomyces helicus</name>
    <dbReference type="NCBI Taxonomy" id="388810"/>
    <lineage>
        <taxon>Eukaryota</taxon>
        <taxon>Fungi</taxon>
        <taxon>Fungi incertae sedis</taxon>
        <taxon>Chytridiomycota</taxon>
        <taxon>Chytridiomycota incertae sedis</taxon>
        <taxon>Chytridiomycetes</taxon>
        <taxon>Chytridiomycetes incertae sedis</taxon>
        <taxon>Blyttiomyces</taxon>
    </lineage>
</organism>
<gene>
    <name evidence="2" type="ORF">BDK51DRAFT_45280</name>
</gene>
<dbReference type="EMBL" id="KZ999273">
    <property type="protein sequence ID" value="RKO85236.1"/>
    <property type="molecule type" value="Genomic_DNA"/>
</dbReference>
<keyword evidence="1" id="KW-0812">Transmembrane</keyword>
<dbReference type="Proteomes" id="UP000269721">
    <property type="component" value="Unassembled WGS sequence"/>
</dbReference>
<name>A0A4P9W547_9FUNG</name>
<protein>
    <submittedName>
        <fullName evidence="2">Uncharacterized protein</fullName>
    </submittedName>
</protein>
<sequence>MPNPQVLQQFLDAIVLPPSALDLLHKHQKLRCTLRPRSAAALVKPIGHCANLVGVLGLAALTVFARVISILCSNRICGQVLDRPHKYWDDVDGSGSHHRNVTSFSLPQILPLFSSTMKFILAALALALLAGGQ</sequence>
<feature type="transmembrane region" description="Helical" evidence="1">
    <location>
        <begin position="45"/>
        <end position="65"/>
    </location>
</feature>
<proteinExistence type="predicted"/>
<keyword evidence="1" id="KW-0472">Membrane</keyword>
<keyword evidence="1" id="KW-1133">Transmembrane helix</keyword>
<keyword evidence="3" id="KW-1185">Reference proteome</keyword>